<dbReference type="Proteomes" id="UP000464751">
    <property type="component" value="Chromosome"/>
</dbReference>
<keyword evidence="3" id="KW-1185">Reference proteome</keyword>
<sequence>MAAVRQGEVRESAVTRRFSTLFTVGTRGRGFTDITAEIAGFLNGIGAIDGEVSVFCRHTSASLTIQENADPDVRVDLLTALDRLAPEHAGWVHDLEGPDDMPAHVKAVLTGLHLSIPVIAGRLALGTWQGVYLVEHRVRPHRRELVVAFVGDAN</sequence>
<dbReference type="Pfam" id="PF01894">
    <property type="entry name" value="YjbQ"/>
    <property type="match status" value="1"/>
</dbReference>
<dbReference type="Gene3D" id="2.60.120.460">
    <property type="entry name" value="YjbQ-like"/>
    <property type="match status" value="1"/>
</dbReference>
<dbReference type="EMBL" id="CP048630">
    <property type="protein sequence ID" value="QIB34471.1"/>
    <property type="molecule type" value="Genomic_DNA"/>
</dbReference>
<reference evidence="2 3" key="1">
    <citation type="submission" date="2020-02" db="EMBL/GenBank/DDBJ databases">
        <authorList>
            <person name="Li G."/>
        </authorList>
    </citation>
    <scope>NUCLEOTIDE SEQUENCE [LARGE SCALE GENOMIC DNA]</scope>
    <source>
        <strain evidence="2 3">DSM 102029</strain>
    </source>
</reference>
<dbReference type="SUPFAM" id="SSF111038">
    <property type="entry name" value="YjbQ-like"/>
    <property type="match status" value="1"/>
</dbReference>
<evidence type="ECO:0000313" key="2">
    <source>
        <dbReference type="EMBL" id="QIB34471.1"/>
    </source>
</evidence>
<dbReference type="PANTHER" id="PTHR30615">
    <property type="entry name" value="UNCHARACTERIZED PROTEIN YJBQ-RELATED"/>
    <property type="match status" value="1"/>
</dbReference>
<evidence type="ECO:0000256" key="1">
    <source>
        <dbReference type="ARBA" id="ARBA00005534"/>
    </source>
</evidence>
<protein>
    <submittedName>
        <fullName evidence="2">YjbQ family protein</fullName>
    </submittedName>
</protein>
<accession>A0A6P1YP22</accession>
<dbReference type="InterPro" id="IPR001602">
    <property type="entry name" value="UPF0047_YjbQ-like"/>
</dbReference>
<dbReference type="AlphaFoldDB" id="A0A6P1YP22"/>
<name>A0A6P1YP22_9HYPH</name>
<comment type="similarity">
    <text evidence="1">Belongs to the UPF0047 family.</text>
</comment>
<evidence type="ECO:0000313" key="3">
    <source>
        <dbReference type="Proteomes" id="UP000464751"/>
    </source>
</evidence>
<organism evidence="2 3">
    <name type="scientific">Ancylobacter pratisalsi</name>
    <dbReference type="NCBI Taxonomy" id="1745854"/>
    <lineage>
        <taxon>Bacteria</taxon>
        <taxon>Pseudomonadati</taxon>
        <taxon>Pseudomonadota</taxon>
        <taxon>Alphaproteobacteria</taxon>
        <taxon>Hyphomicrobiales</taxon>
        <taxon>Xanthobacteraceae</taxon>
        <taxon>Ancylobacter</taxon>
    </lineage>
</organism>
<proteinExistence type="inferred from homology"/>
<gene>
    <name evidence="2" type="ORF">G3A50_12685</name>
</gene>
<dbReference type="KEGG" id="apra:G3A50_12685"/>
<dbReference type="PIRSF" id="PIRSF004681">
    <property type="entry name" value="UCP004681"/>
    <property type="match status" value="1"/>
</dbReference>
<dbReference type="InterPro" id="IPR035917">
    <property type="entry name" value="YjbQ-like_sf"/>
</dbReference>
<dbReference type="RefSeq" id="WP_163075614.1">
    <property type="nucleotide sequence ID" value="NZ_CP048630.1"/>
</dbReference>
<dbReference type="NCBIfam" id="TIGR00149">
    <property type="entry name" value="TIGR00149_YjbQ"/>
    <property type="match status" value="1"/>
</dbReference>
<dbReference type="PANTHER" id="PTHR30615:SF8">
    <property type="entry name" value="UPF0047 PROTEIN C4A8.02C"/>
    <property type="match status" value="1"/>
</dbReference>